<dbReference type="Gene3D" id="3.10.350.10">
    <property type="entry name" value="LysM domain"/>
    <property type="match status" value="1"/>
</dbReference>
<dbReference type="AlphaFoldDB" id="A0A0F9X073"/>
<feature type="coiled-coil region" evidence="1">
    <location>
        <begin position="317"/>
        <end position="365"/>
    </location>
</feature>
<evidence type="ECO:0000256" key="3">
    <source>
        <dbReference type="SAM" id="Phobius"/>
    </source>
</evidence>
<evidence type="ECO:0000259" key="4">
    <source>
        <dbReference type="PROSITE" id="PS51782"/>
    </source>
</evidence>
<dbReference type="CDD" id="cd00118">
    <property type="entry name" value="LysM"/>
    <property type="match status" value="1"/>
</dbReference>
<feature type="region of interest" description="Disordered" evidence="2">
    <location>
        <begin position="595"/>
        <end position="614"/>
    </location>
</feature>
<gene>
    <name evidence="5" type="ORF">LCGC14_0210140</name>
</gene>
<proteinExistence type="predicted"/>
<feature type="region of interest" description="Disordered" evidence="2">
    <location>
        <begin position="491"/>
        <end position="527"/>
    </location>
</feature>
<feature type="compositionally biased region" description="Acidic residues" evidence="2">
    <location>
        <begin position="299"/>
        <end position="313"/>
    </location>
</feature>
<reference evidence="5" key="1">
    <citation type="journal article" date="2015" name="Nature">
        <title>Complex archaea that bridge the gap between prokaryotes and eukaryotes.</title>
        <authorList>
            <person name="Spang A."/>
            <person name="Saw J.H."/>
            <person name="Jorgensen S.L."/>
            <person name="Zaremba-Niedzwiedzka K."/>
            <person name="Martijn J."/>
            <person name="Lind A.E."/>
            <person name="van Eijk R."/>
            <person name="Schleper C."/>
            <person name="Guy L."/>
            <person name="Ettema T.J."/>
        </authorList>
    </citation>
    <scope>NUCLEOTIDE SEQUENCE</scope>
</reference>
<dbReference type="PROSITE" id="PS51782">
    <property type="entry name" value="LYSM"/>
    <property type="match status" value="1"/>
</dbReference>
<dbReference type="Pfam" id="PF25800">
    <property type="entry name" value="FimV_N"/>
    <property type="match status" value="1"/>
</dbReference>
<feature type="region of interest" description="Disordered" evidence="2">
    <location>
        <begin position="291"/>
        <end position="314"/>
    </location>
</feature>
<keyword evidence="3" id="KW-0812">Transmembrane</keyword>
<dbReference type="NCBIfam" id="TIGR03505">
    <property type="entry name" value="FimV_core"/>
    <property type="match status" value="1"/>
</dbReference>
<feature type="region of interest" description="Disordered" evidence="2">
    <location>
        <begin position="144"/>
        <end position="181"/>
    </location>
</feature>
<feature type="compositionally biased region" description="Polar residues" evidence="2">
    <location>
        <begin position="144"/>
        <end position="153"/>
    </location>
</feature>
<feature type="transmembrane region" description="Helical" evidence="3">
    <location>
        <begin position="396"/>
        <end position="415"/>
    </location>
</feature>
<organism evidence="5">
    <name type="scientific">marine sediment metagenome</name>
    <dbReference type="NCBI Taxonomy" id="412755"/>
    <lineage>
        <taxon>unclassified sequences</taxon>
        <taxon>metagenomes</taxon>
        <taxon>ecological metagenomes</taxon>
    </lineage>
</organism>
<keyword evidence="1" id="KW-0175">Coiled coil</keyword>
<dbReference type="EMBL" id="LAZR01000096">
    <property type="protein sequence ID" value="KKN92201.1"/>
    <property type="molecule type" value="Genomic_DNA"/>
</dbReference>
<dbReference type="InterPro" id="IPR057840">
    <property type="entry name" value="FimV_N"/>
</dbReference>
<evidence type="ECO:0000256" key="2">
    <source>
        <dbReference type="SAM" id="MobiDB-lite"/>
    </source>
</evidence>
<feature type="domain" description="LysM" evidence="4">
    <location>
        <begin position="181"/>
        <end position="236"/>
    </location>
</feature>
<feature type="region of interest" description="Disordered" evidence="2">
    <location>
        <begin position="565"/>
        <end position="588"/>
    </location>
</feature>
<evidence type="ECO:0000313" key="5">
    <source>
        <dbReference type="EMBL" id="KKN92201.1"/>
    </source>
</evidence>
<dbReference type="InterPro" id="IPR036779">
    <property type="entry name" value="LysM_dom_sf"/>
</dbReference>
<dbReference type="InterPro" id="IPR020012">
    <property type="entry name" value="LysM_FimV"/>
</dbReference>
<feature type="compositionally biased region" description="Polar residues" evidence="2">
    <location>
        <begin position="171"/>
        <end position="180"/>
    </location>
</feature>
<evidence type="ECO:0000256" key="1">
    <source>
        <dbReference type="SAM" id="Coils"/>
    </source>
</evidence>
<keyword evidence="3" id="KW-0472">Membrane</keyword>
<accession>A0A0F9X073</accession>
<comment type="caution">
    <text evidence="5">The sequence shown here is derived from an EMBL/GenBank/DDBJ whole genome shotgun (WGS) entry which is preliminary data.</text>
</comment>
<protein>
    <recommendedName>
        <fullName evidence="4">LysM domain-containing protein</fullName>
    </recommendedName>
</protein>
<name>A0A0F9X073_9ZZZZ</name>
<dbReference type="InterPro" id="IPR018392">
    <property type="entry name" value="LysM"/>
</dbReference>
<keyword evidence="3" id="KW-1133">Transmembrane helix</keyword>
<sequence>MKKTLTWITWLSLSAVSPIALAVGLGQATVSSYLDTPLEAAIPLLESSDYALRDIRVSVADQSDFAAAGLEWNPLAAGVRAQVVEYQGRRQVRLSSGQAMQDPWLDLLLTLEYPGGQQFSDVTLLFDPQDYADNDTQRQPQSFVPATVNNTRPPSVAEPIAPAAMPPRASESGNANSRGDNTAYVGSGDTLWGVAERVKPAEVSVQQMMVALLEANPSVFPSGNIHGMRAGQTLDVPDTQRVLARSRADAAAAIQAMNEAWRARRNGSPQAVPLPEVARATVSEASLEVAQTLSAGEPSETDDITPQESDEPDALSRAELTEQLRISQVTLQQMIEERELMRAELDALRGEVASLTQALSDALAAQQQAQDQAQTPLAASIGEADNQSLSGLIARYQWPLAAAAIALLIGLLVWLRKRREAIWETGSFAEPVIRTTPSPSVRPMAVSEVAEKPLPEAAEFKATSETAEFQVEMEAEAEDKKVNDIFPQAIEEPQNHQASPSAAEPTIDESSRFEKSQAAGLAEQGRQRRLGLQVMDVDHVDTVSLSPPADSQSMRQLLDTISQSALPPSVSEEPLAPSATLSTTTDSHFIDYHPPSLAGSSRGEETLRAETPMQPTVEFASEKRALAEAPVRKPRRPIEEEWEIEEVAFKPRGRDNSGPPKSSK</sequence>